<reference evidence="3" key="2">
    <citation type="journal article" date="2022" name="Microb. Genom.">
        <title>A chromosome-scale genome assembly of the tomato pathogen Cladosporium fulvum reveals a compartmentalized genome architecture and the presence of a dispensable chromosome.</title>
        <authorList>
            <person name="Zaccaron A.Z."/>
            <person name="Chen L.H."/>
            <person name="Samaras A."/>
            <person name="Stergiopoulos I."/>
        </authorList>
    </citation>
    <scope>NUCLEOTIDE SEQUENCE</scope>
    <source>
        <strain evidence="3">Race5_Kim</strain>
    </source>
</reference>
<dbReference type="InterPro" id="IPR038922">
    <property type="entry name" value="HYPK_UBA"/>
</dbReference>
<dbReference type="Proteomes" id="UP000756132">
    <property type="component" value="Chromosome 1"/>
</dbReference>
<dbReference type="GO" id="GO:0050821">
    <property type="term" value="P:protein stabilization"/>
    <property type="evidence" value="ECO:0007669"/>
    <property type="project" value="TreeGrafter"/>
</dbReference>
<dbReference type="AlphaFoldDB" id="A0A9Q8L7M1"/>
<name>A0A9Q8L7M1_PASFU</name>
<dbReference type="Pfam" id="PF19026">
    <property type="entry name" value="UBA_HYPK"/>
    <property type="match status" value="1"/>
</dbReference>
<dbReference type="RefSeq" id="XP_047756661.1">
    <property type="nucleotide sequence ID" value="XM_047899515.1"/>
</dbReference>
<feature type="region of interest" description="Disordered" evidence="1">
    <location>
        <begin position="1"/>
        <end position="51"/>
    </location>
</feature>
<dbReference type="InterPro" id="IPR044034">
    <property type="entry name" value="NAC-like_UBA"/>
</dbReference>
<dbReference type="InterPro" id="IPR052617">
    <property type="entry name" value="Huntingtin-int_K"/>
</dbReference>
<organism evidence="3 4">
    <name type="scientific">Passalora fulva</name>
    <name type="common">Tomato leaf mold</name>
    <name type="synonym">Cladosporium fulvum</name>
    <dbReference type="NCBI Taxonomy" id="5499"/>
    <lineage>
        <taxon>Eukaryota</taxon>
        <taxon>Fungi</taxon>
        <taxon>Dikarya</taxon>
        <taxon>Ascomycota</taxon>
        <taxon>Pezizomycotina</taxon>
        <taxon>Dothideomycetes</taxon>
        <taxon>Dothideomycetidae</taxon>
        <taxon>Mycosphaerellales</taxon>
        <taxon>Mycosphaerellaceae</taxon>
        <taxon>Fulvia</taxon>
    </lineage>
</organism>
<accession>A0A9Q8L7M1</accession>
<dbReference type="GO" id="GO:0043066">
    <property type="term" value="P:negative regulation of apoptotic process"/>
    <property type="evidence" value="ECO:0007669"/>
    <property type="project" value="TreeGrafter"/>
</dbReference>
<feature type="compositionally biased region" description="Pro residues" evidence="1">
    <location>
        <begin position="1"/>
        <end position="10"/>
    </location>
</feature>
<dbReference type="GeneID" id="71980245"/>
<protein>
    <recommendedName>
        <fullName evidence="2">Nascent polypeptide-associated complex subunit alpha-like UBA domain-containing protein</fullName>
    </recommendedName>
</protein>
<feature type="region of interest" description="Disordered" evidence="1">
    <location>
        <begin position="63"/>
        <end position="88"/>
    </location>
</feature>
<sequence length="133" mass="13968">MAEEPQPPTVSPGADADAPDVLPANAEDRKAAAALSSLDAKGDDNAAPEKEVDLKALDEAMKNLDFSRSSKKPTAAKKEKDSEAPKPLVKVNPADVALLVEHLDLSKAKATDLLRAHDANAEKAMMAWVSASV</sequence>
<keyword evidence="4" id="KW-1185">Reference proteome</keyword>
<dbReference type="KEGG" id="ffu:CLAFUR5_00367"/>
<dbReference type="PANTHER" id="PTHR31184:SF2">
    <property type="entry name" value="HUNTINGTIN-INTERACTING PROTEIN K"/>
    <property type="match status" value="1"/>
</dbReference>
<proteinExistence type="predicted"/>
<reference evidence="3" key="1">
    <citation type="submission" date="2021-12" db="EMBL/GenBank/DDBJ databases">
        <authorList>
            <person name="Zaccaron A."/>
            <person name="Stergiopoulos I."/>
        </authorList>
    </citation>
    <scope>NUCLEOTIDE SEQUENCE</scope>
    <source>
        <strain evidence="3">Race5_Kim</strain>
    </source>
</reference>
<dbReference type="PANTHER" id="PTHR31184">
    <property type="entry name" value="HUNTINGTIN-INTERACTING PROTEIN K FAMILY MEMBER"/>
    <property type="match status" value="1"/>
</dbReference>
<dbReference type="OrthoDB" id="285219at2759"/>
<dbReference type="CDD" id="cd14361">
    <property type="entry name" value="UBA_HYPK"/>
    <property type="match status" value="1"/>
</dbReference>
<dbReference type="EMBL" id="CP090163">
    <property type="protein sequence ID" value="UJO12295.1"/>
    <property type="molecule type" value="Genomic_DNA"/>
</dbReference>
<gene>
    <name evidence="3" type="ORF">CLAFUR5_00367</name>
</gene>
<evidence type="ECO:0000259" key="2">
    <source>
        <dbReference type="Pfam" id="PF19026"/>
    </source>
</evidence>
<dbReference type="OMA" id="PQNVDAD"/>
<evidence type="ECO:0000256" key="1">
    <source>
        <dbReference type="SAM" id="MobiDB-lite"/>
    </source>
</evidence>
<feature type="compositionally biased region" description="Basic and acidic residues" evidence="1">
    <location>
        <begin position="40"/>
        <end position="51"/>
    </location>
</feature>
<evidence type="ECO:0000313" key="3">
    <source>
        <dbReference type="EMBL" id="UJO12295.1"/>
    </source>
</evidence>
<evidence type="ECO:0000313" key="4">
    <source>
        <dbReference type="Proteomes" id="UP000756132"/>
    </source>
</evidence>
<feature type="domain" description="Nascent polypeptide-associated complex subunit alpha-like UBA" evidence="2">
    <location>
        <begin position="89"/>
        <end position="129"/>
    </location>
</feature>